<protein>
    <submittedName>
        <fullName evidence="1">DUF6978 family protein</fullName>
    </submittedName>
</protein>
<name>A0ABW0IKC0_9BACT</name>
<sequence length="166" mass="18995">MLLTQSQADYLLALPKEVKNEGKMIDLSENKIVLDLVSPEDDEWKFSFHIFSSTKISFRINLHHQEARSKTGLLRIDFGGRHCNPVEVNHFVPNIAAPFAGKWIEKPHIHFFVESYSPLAWAIPLTEYKAFPVLVVNNKDDLLRAVLAFSDKINITSHFSIQHSIL</sequence>
<dbReference type="Pfam" id="PF22398">
    <property type="entry name" value="DUF6978"/>
    <property type="match status" value="1"/>
</dbReference>
<evidence type="ECO:0000313" key="2">
    <source>
        <dbReference type="Proteomes" id="UP001596106"/>
    </source>
</evidence>
<keyword evidence="2" id="KW-1185">Reference proteome</keyword>
<accession>A0ABW0IKC0</accession>
<comment type="caution">
    <text evidence="1">The sequence shown here is derived from an EMBL/GenBank/DDBJ whole genome shotgun (WGS) entry which is preliminary data.</text>
</comment>
<gene>
    <name evidence="1" type="ORF">ACFPMF_25765</name>
</gene>
<dbReference type="Proteomes" id="UP001596106">
    <property type="component" value="Unassembled WGS sequence"/>
</dbReference>
<proteinExistence type="predicted"/>
<dbReference type="EMBL" id="JBHSMA010000015">
    <property type="protein sequence ID" value="MFC5412758.1"/>
    <property type="molecule type" value="Genomic_DNA"/>
</dbReference>
<dbReference type="InterPro" id="IPR053916">
    <property type="entry name" value="DUF6978"/>
</dbReference>
<evidence type="ECO:0000313" key="1">
    <source>
        <dbReference type="EMBL" id="MFC5412758.1"/>
    </source>
</evidence>
<dbReference type="RefSeq" id="WP_379850596.1">
    <property type="nucleotide sequence ID" value="NZ_JBHSMA010000015.1"/>
</dbReference>
<organism evidence="1 2">
    <name type="scientific">Larkinella bovis</name>
    <dbReference type="NCBI Taxonomy" id="683041"/>
    <lineage>
        <taxon>Bacteria</taxon>
        <taxon>Pseudomonadati</taxon>
        <taxon>Bacteroidota</taxon>
        <taxon>Cytophagia</taxon>
        <taxon>Cytophagales</taxon>
        <taxon>Spirosomataceae</taxon>
        <taxon>Larkinella</taxon>
    </lineage>
</organism>
<reference evidence="2" key="1">
    <citation type="journal article" date="2019" name="Int. J. Syst. Evol. Microbiol.">
        <title>The Global Catalogue of Microorganisms (GCM) 10K type strain sequencing project: providing services to taxonomists for standard genome sequencing and annotation.</title>
        <authorList>
            <consortium name="The Broad Institute Genomics Platform"/>
            <consortium name="The Broad Institute Genome Sequencing Center for Infectious Disease"/>
            <person name="Wu L."/>
            <person name="Ma J."/>
        </authorList>
    </citation>
    <scope>NUCLEOTIDE SEQUENCE [LARGE SCALE GENOMIC DNA]</scope>
    <source>
        <strain evidence="2">CCUG 55250</strain>
    </source>
</reference>